<feature type="compositionally biased region" description="Low complexity" evidence="1">
    <location>
        <begin position="54"/>
        <end position="68"/>
    </location>
</feature>
<dbReference type="InterPro" id="IPR013036">
    <property type="entry name" value="DUF1587"/>
</dbReference>
<proteinExistence type="predicted"/>
<dbReference type="InterPro" id="IPR013043">
    <property type="entry name" value="DUF1595"/>
</dbReference>
<feature type="region of interest" description="Disordered" evidence="1">
    <location>
        <begin position="19"/>
        <end position="84"/>
    </location>
</feature>
<dbReference type="Pfam" id="PF07624">
    <property type="entry name" value="PSD2"/>
    <property type="match status" value="1"/>
</dbReference>
<dbReference type="Pfam" id="PF07637">
    <property type="entry name" value="PSD5"/>
    <property type="match status" value="1"/>
</dbReference>
<evidence type="ECO:0000259" key="3">
    <source>
        <dbReference type="Pfam" id="PF07626"/>
    </source>
</evidence>
<evidence type="ECO:0000256" key="1">
    <source>
        <dbReference type="SAM" id="MobiDB-lite"/>
    </source>
</evidence>
<dbReference type="Pfam" id="PF07631">
    <property type="entry name" value="PSD4"/>
    <property type="match status" value="1"/>
</dbReference>
<evidence type="ECO:0000259" key="4">
    <source>
        <dbReference type="Pfam" id="PF07627"/>
    </source>
</evidence>
<dbReference type="InterPro" id="IPR013042">
    <property type="entry name" value="DUF1592"/>
</dbReference>
<gene>
    <name evidence="7" type="ORF">SAMN02745121_03241</name>
</gene>
<dbReference type="Proteomes" id="UP000199400">
    <property type="component" value="Unassembled WGS sequence"/>
</dbReference>
<feature type="domain" description="DUF1595" evidence="6">
    <location>
        <begin position="166"/>
        <end position="227"/>
    </location>
</feature>
<feature type="compositionally biased region" description="Gly residues" evidence="1">
    <location>
        <begin position="30"/>
        <end position="43"/>
    </location>
</feature>
<dbReference type="Pfam" id="PF07627">
    <property type="entry name" value="PSCyt3"/>
    <property type="match status" value="1"/>
</dbReference>
<dbReference type="EMBL" id="FOMX01000009">
    <property type="protein sequence ID" value="SFE15873.1"/>
    <property type="molecule type" value="Genomic_DNA"/>
</dbReference>
<evidence type="ECO:0008006" key="9">
    <source>
        <dbReference type="Google" id="ProtNLM"/>
    </source>
</evidence>
<dbReference type="AlphaFoldDB" id="A0A1I1YCN1"/>
<accession>A0A1I1YCN1</accession>
<feature type="compositionally biased region" description="Polar residues" evidence="1">
    <location>
        <begin position="44"/>
        <end position="53"/>
    </location>
</feature>
<sequence length="581" mass="62846">MGAWPLGLCLSVGCYSGMSGQQTDGDPTEGTGGPGGATEGGGNSDTAATTNNQPTDGGPDSDTDTGGTELPTLPESSRVPRLSHRQWENSVRDLLLLDQTPGKSALFIGDPISGGYDNNSEKLVVSATLWTDYQRAAEEIAEQVINDPELVALLVPADGDSDARGRGFIESFGPRAYRRPLTVEEVERHMQVFHAGVALGGTDPVLEGVRVVLQTFLQSPYFLYRVELSDVPDGDGNIPLNGYEVASKLSYMLWDTMPDEELFDAAKSGALDSVAGIEAQAARMLDDQRAHDMVASFHYQTLKVDSYSKINKSADKFPEFAESMRDMMVQETLMFVDDVVFSHELGDVATLLSAPYSFVNSTLAPLYGAQGQFTDQLVKTDLDPSQRAGVLTQLGFLAANASSTQNDPIHRGVFLNLQILCTGLPPPPNNVPPPPPAMEGESLRELIDRHTGIGTCGEACHGYLINPLGFAMEQYDPLGRWQTMDAGKPVDATGSFNFVQGKQSFNGGVELAKIIASSDEAHRCYVSHLLEYGYGRVPQLQDNAEIKRLAEGSRDGMYSIKELIVELTTSDAFRFRAPVEE</sequence>
<evidence type="ECO:0000259" key="5">
    <source>
        <dbReference type="Pfam" id="PF07631"/>
    </source>
</evidence>
<protein>
    <recommendedName>
        <fullName evidence="9">DUF1592 domain-containing protein</fullName>
    </recommendedName>
</protein>
<feature type="domain" description="DUF1588" evidence="4">
    <location>
        <begin position="387"/>
        <end position="484"/>
    </location>
</feature>
<organism evidence="7 8">
    <name type="scientific">Nannocystis exedens</name>
    <dbReference type="NCBI Taxonomy" id="54"/>
    <lineage>
        <taxon>Bacteria</taxon>
        <taxon>Pseudomonadati</taxon>
        <taxon>Myxococcota</taxon>
        <taxon>Polyangia</taxon>
        <taxon>Nannocystales</taxon>
        <taxon>Nannocystaceae</taxon>
        <taxon>Nannocystis</taxon>
    </lineage>
</organism>
<evidence type="ECO:0000313" key="8">
    <source>
        <dbReference type="Proteomes" id="UP000199400"/>
    </source>
</evidence>
<dbReference type="InterPro" id="IPR013039">
    <property type="entry name" value="DUF1588"/>
</dbReference>
<feature type="domain" description="DUF1587" evidence="3">
    <location>
        <begin position="81"/>
        <end position="145"/>
    </location>
</feature>
<reference evidence="8" key="1">
    <citation type="submission" date="2016-10" db="EMBL/GenBank/DDBJ databases">
        <authorList>
            <person name="Varghese N."/>
            <person name="Submissions S."/>
        </authorList>
    </citation>
    <scope>NUCLEOTIDE SEQUENCE [LARGE SCALE GENOMIC DNA]</scope>
    <source>
        <strain evidence="8">ATCC 25963</strain>
    </source>
</reference>
<evidence type="ECO:0000259" key="2">
    <source>
        <dbReference type="Pfam" id="PF07624"/>
    </source>
</evidence>
<dbReference type="STRING" id="54.SAMN02745121_03241"/>
<feature type="compositionally biased region" description="Low complexity" evidence="1">
    <location>
        <begin position="20"/>
        <end position="29"/>
    </location>
</feature>
<dbReference type="InterPro" id="IPR011478">
    <property type="entry name" value="DUF1585"/>
</dbReference>
<feature type="domain" description="DUF1585" evidence="2">
    <location>
        <begin position="503"/>
        <end position="573"/>
    </location>
</feature>
<feature type="domain" description="DUF1592" evidence="5">
    <location>
        <begin position="240"/>
        <end position="368"/>
    </location>
</feature>
<dbReference type="Pfam" id="PF07626">
    <property type="entry name" value="PSD3"/>
    <property type="match status" value="1"/>
</dbReference>
<evidence type="ECO:0000259" key="6">
    <source>
        <dbReference type="Pfam" id="PF07637"/>
    </source>
</evidence>
<name>A0A1I1YCN1_9BACT</name>
<evidence type="ECO:0000313" key="7">
    <source>
        <dbReference type="EMBL" id="SFE15873.1"/>
    </source>
</evidence>
<keyword evidence="8" id="KW-1185">Reference proteome</keyword>